<feature type="transmembrane region" description="Helical" evidence="5">
    <location>
        <begin position="107"/>
        <end position="129"/>
    </location>
</feature>
<dbReference type="WBParaSite" id="MBELARI_LOCUS9019">
    <property type="protein sequence ID" value="MBELARI_LOCUS9019"/>
    <property type="gene ID" value="MBELARI_LOCUS9019"/>
</dbReference>
<dbReference type="InterPro" id="IPR051068">
    <property type="entry name" value="MFS_Domain-Containing_Protein"/>
</dbReference>
<reference evidence="7" key="1">
    <citation type="submission" date="2024-02" db="UniProtKB">
        <authorList>
            <consortium name="WormBaseParasite"/>
        </authorList>
    </citation>
    <scope>IDENTIFICATION</scope>
</reference>
<dbReference type="PANTHER" id="PTHR23510">
    <property type="entry name" value="INNER MEMBRANE TRANSPORT PROTEIN YAJR"/>
    <property type="match status" value="1"/>
</dbReference>
<evidence type="ECO:0000256" key="3">
    <source>
        <dbReference type="ARBA" id="ARBA00022989"/>
    </source>
</evidence>
<protein>
    <submittedName>
        <fullName evidence="7">Uncharacterized protein</fullName>
    </submittedName>
</protein>
<accession>A0AAF3FQK4</accession>
<comment type="subcellular location">
    <subcellularLocation>
        <location evidence="1">Membrane</location>
        <topology evidence="1">Multi-pass membrane protein</topology>
    </subcellularLocation>
</comment>
<feature type="transmembrane region" description="Helical" evidence="5">
    <location>
        <begin position="339"/>
        <end position="363"/>
    </location>
</feature>
<keyword evidence="6" id="KW-1185">Reference proteome</keyword>
<name>A0AAF3FQK4_9BILA</name>
<feature type="transmembrane region" description="Helical" evidence="5">
    <location>
        <begin position="71"/>
        <end position="95"/>
    </location>
</feature>
<evidence type="ECO:0000256" key="2">
    <source>
        <dbReference type="ARBA" id="ARBA00022692"/>
    </source>
</evidence>
<dbReference type="AlphaFoldDB" id="A0AAF3FQK4"/>
<sequence>MKELDPSLTPEYLGVVIGVARIGHAITTILFSYWRQRAKTTKQGLLLGRLGDALAFSLYCAIEMFGSTKRYVFLIVYFIVYSFGFGSSITLRTYLVDVSLPEDRSSVFALRTLAVVGGMLLPPLLQLPFTSLDYPGIAIGTDMIRLNVYSGPLLITFLANIIATLTVIFLLSEPAITKKAIELKKAKRLENLSSVPFLKRLSTFFFKPNFSWHLIIVICVVKVGIYAALSTVSVVHAAWAQIAFGWSSAETVVQMTKAKIILGIVSVAITLFLFKFSKKVGDHLVLLICSIFMLGYFFITYPLSPLTVSTTAPFNASTHGGCNESEYSWCGARVGNPDLWVYSSVTVIIIIAQVGLISSDAIFSNFLEKIDQNMMQGMVVLFSDGVQMTASMYSADMFTAWGLEPLWILNVALAAIILLISIVYFKRFRWKTE</sequence>
<feature type="transmembrane region" description="Helical" evidence="5">
    <location>
        <begin position="407"/>
        <end position="425"/>
    </location>
</feature>
<evidence type="ECO:0000256" key="1">
    <source>
        <dbReference type="ARBA" id="ARBA00004141"/>
    </source>
</evidence>
<dbReference type="PANTHER" id="PTHR23510:SF25">
    <property type="entry name" value="MFS DOMAIN-CONTAINING PROTEIN"/>
    <property type="match status" value="1"/>
</dbReference>
<feature type="transmembrane region" description="Helical" evidence="5">
    <location>
        <begin position="210"/>
        <end position="240"/>
    </location>
</feature>
<keyword evidence="4 5" id="KW-0472">Membrane</keyword>
<keyword evidence="3 5" id="KW-1133">Transmembrane helix</keyword>
<feature type="transmembrane region" description="Helical" evidence="5">
    <location>
        <begin position="284"/>
        <end position="303"/>
    </location>
</feature>
<evidence type="ECO:0000256" key="4">
    <source>
        <dbReference type="ARBA" id="ARBA00023136"/>
    </source>
</evidence>
<evidence type="ECO:0000256" key="5">
    <source>
        <dbReference type="SAM" id="Phobius"/>
    </source>
</evidence>
<dbReference type="Gene3D" id="1.20.1250.20">
    <property type="entry name" value="MFS general substrate transporter like domains"/>
    <property type="match status" value="1"/>
</dbReference>
<feature type="transmembrane region" description="Helical" evidence="5">
    <location>
        <begin position="46"/>
        <end position="65"/>
    </location>
</feature>
<feature type="transmembrane region" description="Helical" evidence="5">
    <location>
        <begin position="12"/>
        <end position="34"/>
    </location>
</feature>
<feature type="transmembrane region" description="Helical" evidence="5">
    <location>
        <begin position="149"/>
        <end position="171"/>
    </location>
</feature>
<dbReference type="GO" id="GO:0005765">
    <property type="term" value="C:lysosomal membrane"/>
    <property type="evidence" value="ECO:0007669"/>
    <property type="project" value="TreeGrafter"/>
</dbReference>
<evidence type="ECO:0000313" key="7">
    <source>
        <dbReference type="WBParaSite" id="MBELARI_LOCUS9019"/>
    </source>
</evidence>
<organism evidence="6 7">
    <name type="scientific">Mesorhabditis belari</name>
    <dbReference type="NCBI Taxonomy" id="2138241"/>
    <lineage>
        <taxon>Eukaryota</taxon>
        <taxon>Metazoa</taxon>
        <taxon>Ecdysozoa</taxon>
        <taxon>Nematoda</taxon>
        <taxon>Chromadorea</taxon>
        <taxon>Rhabditida</taxon>
        <taxon>Rhabditina</taxon>
        <taxon>Rhabditomorpha</taxon>
        <taxon>Rhabditoidea</taxon>
        <taxon>Rhabditidae</taxon>
        <taxon>Mesorhabditinae</taxon>
        <taxon>Mesorhabditis</taxon>
    </lineage>
</organism>
<dbReference type="SUPFAM" id="SSF103473">
    <property type="entry name" value="MFS general substrate transporter"/>
    <property type="match status" value="1"/>
</dbReference>
<feature type="transmembrane region" description="Helical" evidence="5">
    <location>
        <begin position="375"/>
        <end position="395"/>
    </location>
</feature>
<feature type="transmembrane region" description="Helical" evidence="5">
    <location>
        <begin position="260"/>
        <end position="277"/>
    </location>
</feature>
<proteinExistence type="predicted"/>
<evidence type="ECO:0000313" key="6">
    <source>
        <dbReference type="Proteomes" id="UP000887575"/>
    </source>
</evidence>
<keyword evidence="2 5" id="KW-0812">Transmembrane</keyword>
<dbReference type="InterPro" id="IPR036259">
    <property type="entry name" value="MFS_trans_sf"/>
</dbReference>
<dbReference type="Proteomes" id="UP000887575">
    <property type="component" value="Unassembled WGS sequence"/>
</dbReference>